<accession>A0ABY9GZ73</accession>
<gene>
    <name evidence="1" type="ORF">PSH88_09905</name>
</gene>
<sequence>MQIQVITGDMATGKTTKLRTIEAALLGKGKDASIIHAESYAASGLLRIMEVRVHKGQRTLLVDDCTRQQIDAVLEWQSTVEEDTQYDDLIVHLVRKAS</sequence>
<evidence type="ECO:0000313" key="1">
    <source>
        <dbReference type="EMBL" id="WLI20320.1"/>
    </source>
</evidence>
<keyword evidence="2" id="KW-1185">Reference proteome</keyword>
<dbReference type="RefSeq" id="WP_305426044.1">
    <property type="nucleotide sequence ID" value="NZ_CP117430.1"/>
</dbReference>
<proteinExistence type="predicted"/>
<reference evidence="1 2" key="1">
    <citation type="submission" date="2023-02" db="EMBL/GenBank/DDBJ databases">
        <title>Evolution of Hrp T3SS in non-pathogenic Pseudomonas fluorescens.</title>
        <authorList>
            <person name="Liao K."/>
            <person name="Wei H."/>
            <person name="Gu Y."/>
        </authorList>
    </citation>
    <scope>NUCLEOTIDE SEQUENCE [LARGE SCALE GENOMIC DNA]</scope>
    <source>
        <strain evidence="1 2">FP607</strain>
    </source>
</reference>
<dbReference type="Proteomes" id="UP001230768">
    <property type="component" value="Chromosome"/>
</dbReference>
<evidence type="ECO:0008006" key="3">
    <source>
        <dbReference type="Google" id="ProtNLM"/>
    </source>
</evidence>
<dbReference type="EMBL" id="CP117430">
    <property type="protein sequence ID" value="WLI20320.1"/>
    <property type="molecule type" value="Genomic_DNA"/>
</dbReference>
<organism evidence="1 2">
    <name type="scientific">Pseudomonas wuhanensis</name>
    <dbReference type="NCBI Taxonomy" id="2954098"/>
    <lineage>
        <taxon>Bacteria</taxon>
        <taxon>Pseudomonadati</taxon>
        <taxon>Pseudomonadota</taxon>
        <taxon>Gammaproteobacteria</taxon>
        <taxon>Pseudomonadales</taxon>
        <taxon>Pseudomonadaceae</taxon>
        <taxon>Pseudomonas</taxon>
    </lineage>
</organism>
<protein>
    <recommendedName>
        <fullName evidence="3">Thymidine kinase</fullName>
    </recommendedName>
</protein>
<evidence type="ECO:0000313" key="2">
    <source>
        <dbReference type="Proteomes" id="UP001230768"/>
    </source>
</evidence>
<name>A0ABY9GZ73_9PSED</name>